<evidence type="ECO:0008006" key="5">
    <source>
        <dbReference type="Google" id="ProtNLM"/>
    </source>
</evidence>
<accession>A0AAE0ASG0</accession>
<dbReference type="InterPro" id="IPR026960">
    <property type="entry name" value="RVT-Znf"/>
</dbReference>
<dbReference type="InterPro" id="IPR044730">
    <property type="entry name" value="RNase_H-like_dom_plant"/>
</dbReference>
<keyword evidence="4" id="KW-1185">Reference proteome</keyword>
<evidence type="ECO:0000259" key="1">
    <source>
        <dbReference type="Pfam" id="PF13456"/>
    </source>
</evidence>
<comment type="caution">
    <text evidence="3">The sequence shown here is derived from an EMBL/GenBank/DDBJ whole genome shotgun (WGS) entry which is preliminary data.</text>
</comment>
<dbReference type="InterPro" id="IPR036397">
    <property type="entry name" value="RNaseH_sf"/>
</dbReference>
<dbReference type="CDD" id="cd06222">
    <property type="entry name" value="RNase_H_like"/>
    <property type="match status" value="1"/>
</dbReference>
<dbReference type="EMBL" id="JANJYJ010000003">
    <property type="protein sequence ID" value="KAK3223218.1"/>
    <property type="molecule type" value="Genomic_DNA"/>
</dbReference>
<dbReference type="PANTHER" id="PTHR47723:SF22">
    <property type="entry name" value="RNASE H TYPE-1 DOMAIN-CONTAINING PROTEIN"/>
    <property type="match status" value="1"/>
</dbReference>
<evidence type="ECO:0000313" key="3">
    <source>
        <dbReference type="EMBL" id="KAK3223218.1"/>
    </source>
</evidence>
<evidence type="ECO:0000313" key="4">
    <source>
        <dbReference type="Proteomes" id="UP001281410"/>
    </source>
</evidence>
<dbReference type="GO" id="GO:0003676">
    <property type="term" value="F:nucleic acid binding"/>
    <property type="evidence" value="ECO:0007669"/>
    <property type="project" value="InterPro"/>
</dbReference>
<feature type="domain" description="Reverse transcriptase zinc-binding" evidence="2">
    <location>
        <begin position="66"/>
        <end position="153"/>
    </location>
</feature>
<dbReference type="GO" id="GO:0004523">
    <property type="term" value="F:RNA-DNA hybrid ribonuclease activity"/>
    <property type="evidence" value="ECO:0007669"/>
    <property type="project" value="InterPro"/>
</dbReference>
<dbReference type="Pfam" id="PF13966">
    <property type="entry name" value="zf-RVT"/>
    <property type="match status" value="1"/>
</dbReference>
<dbReference type="Gene3D" id="3.30.420.10">
    <property type="entry name" value="Ribonuclease H-like superfamily/Ribonuclease H"/>
    <property type="match status" value="1"/>
</dbReference>
<evidence type="ECO:0000259" key="2">
    <source>
        <dbReference type="Pfam" id="PF13966"/>
    </source>
</evidence>
<dbReference type="InterPro" id="IPR002156">
    <property type="entry name" value="RNaseH_domain"/>
</dbReference>
<feature type="domain" description="RNase H type-1" evidence="1">
    <location>
        <begin position="279"/>
        <end position="334"/>
    </location>
</feature>
<dbReference type="PANTHER" id="PTHR47723">
    <property type="entry name" value="OS05G0353850 PROTEIN"/>
    <property type="match status" value="1"/>
</dbReference>
<protein>
    <recommendedName>
        <fullName evidence="5">Reverse transcriptase zinc-binding domain-containing protein</fullName>
    </recommendedName>
</protein>
<organism evidence="3 4">
    <name type="scientific">Dipteronia sinensis</name>
    <dbReference type="NCBI Taxonomy" id="43782"/>
    <lineage>
        <taxon>Eukaryota</taxon>
        <taxon>Viridiplantae</taxon>
        <taxon>Streptophyta</taxon>
        <taxon>Embryophyta</taxon>
        <taxon>Tracheophyta</taxon>
        <taxon>Spermatophyta</taxon>
        <taxon>Magnoliopsida</taxon>
        <taxon>eudicotyledons</taxon>
        <taxon>Gunneridae</taxon>
        <taxon>Pentapetalae</taxon>
        <taxon>rosids</taxon>
        <taxon>malvids</taxon>
        <taxon>Sapindales</taxon>
        <taxon>Sapindaceae</taxon>
        <taxon>Hippocastanoideae</taxon>
        <taxon>Acereae</taxon>
        <taxon>Dipteronia</taxon>
    </lineage>
</organism>
<dbReference type="InterPro" id="IPR053151">
    <property type="entry name" value="RNase_H-like"/>
</dbReference>
<proteinExistence type="predicted"/>
<gene>
    <name evidence="3" type="ORF">Dsin_010243</name>
</gene>
<sequence>MKDTYPNHIKSRKYGTSWQWDIKLRRSVFNWKVQQWDSFRHCLDSNQVCDHVPDTLYWSYESNGLFSVKSYWQHLEERHMGDSTYFTDIWRGFCPPKIETFVWQLIHGRILVKIVIHRFGVTTGLNMECPLCLLEVETVDHLFLGCNWSWRLWFKCMSLCDVCGCSSYSILQWWRGWRGMCPRRKSERAWSSLFFAVVWTIWETRNIKVFDNRDTSLNQAEDLVKFRVAWWFKNLGNGSTDTITTIVLNIKDCCVEARGSKSLKFKDWRLSPTESLKFNVDGSVSGVMGQAGIGGILRNQNGKVFCVFSTKVGVQDVITAEVMAIARAIELCMTKQEVQDKVIVF</sequence>
<dbReference type="InterPro" id="IPR012337">
    <property type="entry name" value="RNaseH-like_sf"/>
</dbReference>
<dbReference type="AlphaFoldDB" id="A0AAE0ASG0"/>
<dbReference type="SUPFAM" id="SSF53098">
    <property type="entry name" value="Ribonuclease H-like"/>
    <property type="match status" value="1"/>
</dbReference>
<reference evidence="3" key="1">
    <citation type="journal article" date="2023" name="Plant J.">
        <title>Genome sequences and population genomics provide insights into the demographic history, inbreeding, and mutation load of two 'living fossil' tree species of Dipteronia.</title>
        <authorList>
            <person name="Feng Y."/>
            <person name="Comes H.P."/>
            <person name="Chen J."/>
            <person name="Zhu S."/>
            <person name="Lu R."/>
            <person name="Zhang X."/>
            <person name="Li P."/>
            <person name="Qiu J."/>
            <person name="Olsen K.M."/>
            <person name="Qiu Y."/>
        </authorList>
    </citation>
    <scope>NUCLEOTIDE SEQUENCE</scope>
    <source>
        <strain evidence="3">NBL</strain>
    </source>
</reference>
<name>A0AAE0ASG0_9ROSI</name>
<dbReference type="Proteomes" id="UP001281410">
    <property type="component" value="Unassembled WGS sequence"/>
</dbReference>
<dbReference type="Pfam" id="PF13456">
    <property type="entry name" value="RVT_3"/>
    <property type="match status" value="1"/>
</dbReference>